<dbReference type="Proteomes" id="UP001454036">
    <property type="component" value="Unassembled WGS sequence"/>
</dbReference>
<dbReference type="EMBL" id="BAABME010001837">
    <property type="protein sequence ID" value="GAA0151701.1"/>
    <property type="molecule type" value="Genomic_DNA"/>
</dbReference>
<gene>
    <name evidence="2" type="ORF">LIER_10362</name>
</gene>
<keyword evidence="3" id="KW-1185">Reference proteome</keyword>
<keyword evidence="1" id="KW-0175">Coiled coil</keyword>
<sequence length="167" mass="18975">MHKKFEDATIENQNLREESSNFDIRIIQLSATWDAALQETKLARQEAEDLQKENEVLKKSASRHKKDIWAAVENYKVSTELRERFEAASSAALEDFKASPEFEAALLAAVERFKASPEFNDDLGANAAFGAFSFVKSFKEKYPELRSDFPVLYLSNSSTKFSCSFRA</sequence>
<evidence type="ECO:0000256" key="1">
    <source>
        <dbReference type="SAM" id="Coils"/>
    </source>
</evidence>
<protein>
    <submittedName>
        <fullName evidence="2">Uncharacterized protein</fullName>
    </submittedName>
</protein>
<dbReference type="AlphaFoldDB" id="A0AAV3PLV3"/>
<organism evidence="2 3">
    <name type="scientific">Lithospermum erythrorhizon</name>
    <name type="common">Purple gromwell</name>
    <name type="synonym">Lithospermum officinale var. erythrorhizon</name>
    <dbReference type="NCBI Taxonomy" id="34254"/>
    <lineage>
        <taxon>Eukaryota</taxon>
        <taxon>Viridiplantae</taxon>
        <taxon>Streptophyta</taxon>
        <taxon>Embryophyta</taxon>
        <taxon>Tracheophyta</taxon>
        <taxon>Spermatophyta</taxon>
        <taxon>Magnoliopsida</taxon>
        <taxon>eudicotyledons</taxon>
        <taxon>Gunneridae</taxon>
        <taxon>Pentapetalae</taxon>
        <taxon>asterids</taxon>
        <taxon>lamiids</taxon>
        <taxon>Boraginales</taxon>
        <taxon>Boraginaceae</taxon>
        <taxon>Boraginoideae</taxon>
        <taxon>Lithospermeae</taxon>
        <taxon>Lithospermum</taxon>
    </lineage>
</organism>
<comment type="caution">
    <text evidence="2">The sequence shown here is derived from an EMBL/GenBank/DDBJ whole genome shotgun (WGS) entry which is preliminary data.</text>
</comment>
<name>A0AAV3PLV3_LITER</name>
<proteinExistence type="predicted"/>
<feature type="coiled-coil region" evidence="1">
    <location>
        <begin position="33"/>
        <end position="67"/>
    </location>
</feature>
<evidence type="ECO:0000313" key="2">
    <source>
        <dbReference type="EMBL" id="GAA0151701.1"/>
    </source>
</evidence>
<reference evidence="2 3" key="1">
    <citation type="submission" date="2024-01" db="EMBL/GenBank/DDBJ databases">
        <title>The complete chloroplast genome sequence of Lithospermum erythrorhizon: insights into the phylogenetic relationship among Boraginaceae species and the maternal lineages of purple gromwells.</title>
        <authorList>
            <person name="Okada T."/>
            <person name="Watanabe K."/>
        </authorList>
    </citation>
    <scope>NUCLEOTIDE SEQUENCE [LARGE SCALE GENOMIC DNA]</scope>
</reference>
<accession>A0AAV3PLV3</accession>
<evidence type="ECO:0000313" key="3">
    <source>
        <dbReference type="Proteomes" id="UP001454036"/>
    </source>
</evidence>